<dbReference type="OrthoDB" id="994369at2759"/>
<evidence type="ECO:0000313" key="1">
    <source>
        <dbReference type="EMBL" id="KAA3479916.1"/>
    </source>
</evidence>
<dbReference type="PANTHER" id="PTHR33116:SF75">
    <property type="entry name" value="RIBONUCLEASE H PROTEIN"/>
    <property type="match status" value="1"/>
</dbReference>
<accession>A0A5B6WF36</accession>
<dbReference type="EMBL" id="SMMG02000003">
    <property type="protein sequence ID" value="KAA3479916.1"/>
    <property type="molecule type" value="Genomic_DNA"/>
</dbReference>
<organism evidence="1 2">
    <name type="scientific">Gossypium australe</name>
    <dbReference type="NCBI Taxonomy" id="47621"/>
    <lineage>
        <taxon>Eukaryota</taxon>
        <taxon>Viridiplantae</taxon>
        <taxon>Streptophyta</taxon>
        <taxon>Embryophyta</taxon>
        <taxon>Tracheophyta</taxon>
        <taxon>Spermatophyta</taxon>
        <taxon>Magnoliopsida</taxon>
        <taxon>eudicotyledons</taxon>
        <taxon>Gunneridae</taxon>
        <taxon>Pentapetalae</taxon>
        <taxon>rosids</taxon>
        <taxon>malvids</taxon>
        <taxon>Malvales</taxon>
        <taxon>Malvaceae</taxon>
        <taxon>Malvoideae</taxon>
        <taxon>Gossypium</taxon>
    </lineage>
</organism>
<gene>
    <name evidence="1" type="ORF">EPI10_020389</name>
</gene>
<name>A0A5B6WF36_9ROSI</name>
<protein>
    <submittedName>
        <fullName evidence="1">Retrovirus-related Pol polyprotein LINE-1</fullName>
    </submittedName>
</protein>
<sequence>MFRDFSGLNINFHKSCLVGFGMEEEFLLRMLALCQYKVGKPPFNYLGIPLGVDPRKIATLDPIVERFHKKLSRWKSQSLSFAARVVIINLLSLR</sequence>
<evidence type="ECO:0000313" key="2">
    <source>
        <dbReference type="Proteomes" id="UP000325315"/>
    </source>
</evidence>
<dbReference type="PANTHER" id="PTHR33116">
    <property type="entry name" value="REVERSE TRANSCRIPTASE ZINC-BINDING DOMAIN-CONTAINING PROTEIN-RELATED-RELATED"/>
    <property type="match status" value="1"/>
</dbReference>
<proteinExistence type="predicted"/>
<comment type="caution">
    <text evidence="1">The sequence shown here is derived from an EMBL/GenBank/DDBJ whole genome shotgun (WGS) entry which is preliminary data.</text>
</comment>
<reference evidence="2" key="1">
    <citation type="journal article" date="2019" name="Plant Biotechnol. J.">
        <title>Genome sequencing of the Australian wild diploid species Gossypium australe highlights disease resistance and delayed gland morphogenesis.</title>
        <authorList>
            <person name="Cai Y."/>
            <person name="Cai X."/>
            <person name="Wang Q."/>
            <person name="Wang P."/>
            <person name="Zhang Y."/>
            <person name="Cai C."/>
            <person name="Xu Y."/>
            <person name="Wang K."/>
            <person name="Zhou Z."/>
            <person name="Wang C."/>
            <person name="Geng S."/>
            <person name="Li B."/>
            <person name="Dong Q."/>
            <person name="Hou Y."/>
            <person name="Wang H."/>
            <person name="Ai P."/>
            <person name="Liu Z."/>
            <person name="Yi F."/>
            <person name="Sun M."/>
            <person name="An G."/>
            <person name="Cheng J."/>
            <person name="Zhang Y."/>
            <person name="Shi Q."/>
            <person name="Xie Y."/>
            <person name="Shi X."/>
            <person name="Chang Y."/>
            <person name="Huang F."/>
            <person name="Chen Y."/>
            <person name="Hong S."/>
            <person name="Mi L."/>
            <person name="Sun Q."/>
            <person name="Zhang L."/>
            <person name="Zhou B."/>
            <person name="Peng R."/>
            <person name="Zhang X."/>
            <person name="Liu F."/>
        </authorList>
    </citation>
    <scope>NUCLEOTIDE SEQUENCE [LARGE SCALE GENOMIC DNA]</scope>
    <source>
        <strain evidence="2">cv. PA1801</strain>
    </source>
</reference>
<dbReference type="AlphaFoldDB" id="A0A5B6WF36"/>
<dbReference type="Proteomes" id="UP000325315">
    <property type="component" value="Unassembled WGS sequence"/>
</dbReference>
<keyword evidence="2" id="KW-1185">Reference proteome</keyword>